<dbReference type="InterPro" id="IPR015943">
    <property type="entry name" value="WD40/YVTN_repeat-like_dom_sf"/>
</dbReference>
<evidence type="ECO:0000256" key="2">
    <source>
        <dbReference type="SAM" id="SignalP"/>
    </source>
</evidence>
<dbReference type="PANTHER" id="PTHR34512:SF30">
    <property type="entry name" value="OUTER MEMBRANE PROTEIN ASSEMBLY FACTOR BAMB"/>
    <property type="match status" value="1"/>
</dbReference>
<proteinExistence type="predicted"/>
<dbReference type="AlphaFoldDB" id="A0A431V704"/>
<feature type="domain" description="Pyrrolo-quinoline quinone repeat" evidence="3">
    <location>
        <begin position="42"/>
        <end position="134"/>
    </location>
</feature>
<dbReference type="InterPro" id="IPR018391">
    <property type="entry name" value="PQQ_b-propeller_rpt"/>
</dbReference>
<dbReference type="OrthoDB" id="5664384at2"/>
<evidence type="ECO:0000313" key="5">
    <source>
        <dbReference type="Proteomes" id="UP000267400"/>
    </source>
</evidence>
<evidence type="ECO:0000313" key="4">
    <source>
        <dbReference type="EMBL" id="RTR06419.1"/>
    </source>
</evidence>
<feature type="chain" id="PRO_5018990242" description="Pyrrolo-quinoline quinone repeat domain-containing protein" evidence="2">
    <location>
        <begin position="22"/>
        <end position="342"/>
    </location>
</feature>
<name>A0A431V704_9GAMM</name>
<dbReference type="RefSeq" id="WP_126480819.1">
    <property type="nucleotide sequence ID" value="NZ_RXNS01000002.1"/>
</dbReference>
<gene>
    <name evidence="4" type="ORF">EKG36_02795</name>
</gene>
<dbReference type="Gene3D" id="2.130.10.10">
    <property type="entry name" value="YVTN repeat-like/Quinoprotein amine dehydrogenase"/>
    <property type="match status" value="1"/>
</dbReference>
<dbReference type="InterPro" id="IPR011047">
    <property type="entry name" value="Quinoprotein_ADH-like_sf"/>
</dbReference>
<keyword evidence="5" id="KW-1185">Reference proteome</keyword>
<dbReference type="Proteomes" id="UP000267400">
    <property type="component" value="Unassembled WGS sequence"/>
</dbReference>
<dbReference type="PANTHER" id="PTHR34512">
    <property type="entry name" value="CELL SURFACE PROTEIN"/>
    <property type="match status" value="1"/>
</dbReference>
<feature type="domain" description="Pyrrolo-quinoline quinone repeat" evidence="3">
    <location>
        <begin position="143"/>
        <end position="280"/>
    </location>
</feature>
<reference evidence="4 5" key="1">
    <citation type="submission" date="2018-12" db="EMBL/GenBank/DDBJ databases">
        <authorList>
            <person name="Yu L."/>
        </authorList>
    </citation>
    <scope>NUCLEOTIDE SEQUENCE [LARGE SCALE GENOMIC DNA]</scope>
    <source>
        <strain evidence="4 5">11S</strain>
    </source>
</reference>
<protein>
    <recommendedName>
        <fullName evidence="3">Pyrrolo-quinoline quinone repeat domain-containing protein</fullName>
    </recommendedName>
</protein>
<dbReference type="SUPFAM" id="SSF50998">
    <property type="entry name" value="Quinoprotein alcohol dehydrogenase-like"/>
    <property type="match status" value="1"/>
</dbReference>
<evidence type="ECO:0000256" key="1">
    <source>
        <dbReference type="SAM" id="MobiDB-lite"/>
    </source>
</evidence>
<accession>A0A431V704</accession>
<organism evidence="4 5">
    <name type="scientific">Halomonas nitroreducens</name>
    <dbReference type="NCBI Taxonomy" id="447425"/>
    <lineage>
        <taxon>Bacteria</taxon>
        <taxon>Pseudomonadati</taxon>
        <taxon>Pseudomonadota</taxon>
        <taxon>Gammaproteobacteria</taxon>
        <taxon>Oceanospirillales</taxon>
        <taxon>Halomonadaceae</taxon>
        <taxon>Halomonas</taxon>
    </lineage>
</organism>
<feature type="compositionally biased region" description="Basic and acidic residues" evidence="1">
    <location>
        <begin position="328"/>
        <end position="342"/>
    </location>
</feature>
<feature type="signal peptide" evidence="2">
    <location>
        <begin position="1"/>
        <end position="21"/>
    </location>
</feature>
<keyword evidence="2" id="KW-0732">Signal</keyword>
<evidence type="ECO:0000259" key="3">
    <source>
        <dbReference type="Pfam" id="PF13360"/>
    </source>
</evidence>
<sequence length="342" mass="36435">MGRLIAGILLLTCLAARGGQADVRYPANPVVTPTAVFASHDGVVRFDRDGGAAIWRSLAGEQTFEPVPVGERLLVGTSAGLVALDAVSGDPVWRRFAGTSVFSPTVAGEVAYVAGRDGSLRALDIATGEVRWQRRFTGWVYPPALHGGVLVTGGQAAELVGLDPQSGEERWRRSLGQELVYRPVAGRHGVFVTTFAGILWAIDPADGEVRWLHRDDVVSDSPSVVGDELYLPRFDGLVQGFDQASGEGIGRYRLGSDALMPVSTDEGYVVASDGAGRVAVLKRQGLVPTSKVELSPAPSLPPRLCAGHLLWVTEPGPRLESRPLSVPNHDEMSEVGETARCR</sequence>
<dbReference type="EMBL" id="RXNS01000002">
    <property type="protein sequence ID" value="RTR06419.1"/>
    <property type="molecule type" value="Genomic_DNA"/>
</dbReference>
<dbReference type="Pfam" id="PF13360">
    <property type="entry name" value="PQQ_2"/>
    <property type="match status" value="2"/>
</dbReference>
<dbReference type="InterPro" id="IPR002372">
    <property type="entry name" value="PQQ_rpt_dom"/>
</dbReference>
<dbReference type="SMART" id="SM00564">
    <property type="entry name" value="PQQ"/>
    <property type="match status" value="5"/>
</dbReference>
<feature type="region of interest" description="Disordered" evidence="1">
    <location>
        <begin position="319"/>
        <end position="342"/>
    </location>
</feature>
<comment type="caution">
    <text evidence="4">The sequence shown here is derived from an EMBL/GenBank/DDBJ whole genome shotgun (WGS) entry which is preliminary data.</text>
</comment>